<dbReference type="PANTHER" id="PTHR45947:SF3">
    <property type="entry name" value="SULFOQUINOVOSYL TRANSFERASE SQD2"/>
    <property type="match status" value="1"/>
</dbReference>
<evidence type="ECO:0008006" key="4">
    <source>
        <dbReference type="Google" id="ProtNLM"/>
    </source>
</evidence>
<sequence length="349" mass="39249">MPHAIRDEDVRMGDSSLSICMFSNLYYPIVSGSSTQSRYLGRELVRRGHRVTFITARTQKDTPEHEIADGVEVYRIPATLMPKIPLAFNFPWLSYTFTRGNLHLLETIIRRCRPDVLHLHNHMFDLAFSAVRMAKRFNLPLVITFHTVIKHSNPLYNMILYPGDRVFLRHTVVKKAQRLICPDMNMQDYVHRAHNGVPTAMIPYGINLLEAPPQQKVEELRGRYGLGGKRVILSLGHVHEVRNRRDEIKALPTIRQAIPNAVLLIVGAEMSDTARRLARQVGVEDAVIFTGPRPYDEVPAYLALADIEGHLFYQDAQDETSLGIATLEAMGAGKAVFVAANVNSHGAGV</sequence>
<dbReference type="PANTHER" id="PTHR45947">
    <property type="entry name" value="SULFOQUINOVOSYL TRANSFERASE SQD2"/>
    <property type="match status" value="1"/>
</dbReference>
<feature type="domain" description="Glycosyl transferase family 1" evidence="1">
    <location>
        <begin position="219"/>
        <end position="340"/>
    </location>
</feature>
<organism evidence="3">
    <name type="scientific">marine sediment metagenome</name>
    <dbReference type="NCBI Taxonomy" id="412755"/>
    <lineage>
        <taxon>unclassified sequences</taxon>
        <taxon>metagenomes</taxon>
        <taxon>ecological metagenomes</taxon>
    </lineage>
</organism>
<feature type="domain" description="Glycosyltransferase subfamily 4-like N-terminal" evidence="2">
    <location>
        <begin position="31"/>
        <end position="208"/>
    </location>
</feature>
<accession>A0A0F9EMP4</accession>
<dbReference type="EMBL" id="LAZR01036325">
    <property type="protein sequence ID" value="KKL25143.1"/>
    <property type="molecule type" value="Genomic_DNA"/>
</dbReference>
<dbReference type="InterPro" id="IPR028098">
    <property type="entry name" value="Glyco_trans_4-like_N"/>
</dbReference>
<comment type="caution">
    <text evidence="3">The sequence shown here is derived from an EMBL/GenBank/DDBJ whole genome shotgun (WGS) entry which is preliminary data.</text>
</comment>
<dbReference type="Pfam" id="PF13439">
    <property type="entry name" value="Glyco_transf_4"/>
    <property type="match status" value="1"/>
</dbReference>
<dbReference type="InterPro" id="IPR050194">
    <property type="entry name" value="Glycosyltransferase_grp1"/>
</dbReference>
<evidence type="ECO:0000259" key="2">
    <source>
        <dbReference type="Pfam" id="PF13439"/>
    </source>
</evidence>
<feature type="non-terminal residue" evidence="3">
    <location>
        <position position="349"/>
    </location>
</feature>
<evidence type="ECO:0000259" key="1">
    <source>
        <dbReference type="Pfam" id="PF00534"/>
    </source>
</evidence>
<dbReference type="Gene3D" id="3.40.50.2000">
    <property type="entry name" value="Glycogen Phosphorylase B"/>
    <property type="match status" value="2"/>
</dbReference>
<dbReference type="SUPFAM" id="SSF53756">
    <property type="entry name" value="UDP-Glycosyltransferase/glycogen phosphorylase"/>
    <property type="match status" value="1"/>
</dbReference>
<protein>
    <recommendedName>
        <fullName evidence="4">Glycosyltransferase subfamily 4-like N-terminal domain-containing protein</fullName>
    </recommendedName>
</protein>
<dbReference type="Pfam" id="PF00534">
    <property type="entry name" value="Glycos_transf_1"/>
    <property type="match status" value="1"/>
</dbReference>
<reference evidence="3" key="1">
    <citation type="journal article" date="2015" name="Nature">
        <title>Complex archaea that bridge the gap between prokaryotes and eukaryotes.</title>
        <authorList>
            <person name="Spang A."/>
            <person name="Saw J.H."/>
            <person name="Jorgensen S.L."/>
            <person name="Zaremba-Niedzwiedzka K."/>
            <person name="Martijn J."/>
            <person name="Lind A.E."/>
            <person name="van Eijk R."/>
            <person name="Schleper C."/>
            <person name="Guy L."/>
            <person name="Ettema T.J."/>
        </authorList>
    </citation>
    <scope>NUCLEOTIDE SEQUENCE</scope>
</reference>
<proteinExistence type="predicted"/>
<dbReference type="InterPro" id="IPR001296">
    <property type="entry name" value="Glyco_trans_1"/>
</dbReference>
<name>A0A0F9EMP4_9ZZZZ</name>
<dbReference type="GO" id="GO:0016758">
    <property type="term" value="F:hexosyltransferase activity"/>
    <property type="evidence" value="ECO:0007669"/>
    <property type="project" value="TreeGrafter"/>
</dbReference>
<dbReference type="AlphaFoldDB" id="A0A0F9EMP4"/>
<evidence type="ECO:0000313" key="3">
    <source>
        <dbReference type="EMBL" id="KKL25143.1"/>
    </source>
</evidence>
<gene>
    <name evidence="3" type="ORF">LCGC14_2408260</name>
</gene>